<comment type="caution">
    <text evidence="2">The sequence shown here is derived from an EMBL/GenBank/DDBJ whole genome shotgun (WGS) entry which is preliminary data.</text>
</comment>
<keyword evidence="1" id="KW-0472">Membrane</keyword>
<keyword evidence="3" id="KW-1185">Reference proteome</keyword>
<sequence length="99" mass="9881">MSWTAVLLLCAASYALKAGGAVLASRGGGVLEGRLDVLVVPVIAGLIAVQTFGDDKTLVLDGRAPALLVAAVLIWRRVPLLLVALAAGGTAALLHAVGA</sequence>
<dbReference type="EMBL" id="JAPDDP010000142">
    <property type="protein sequence ID" value="MDA0185756.1"/>
    <property type="molecule type" value="Genomic_DNA"/>
</dbReference>
<evidence type="ECO:0000313" key="2">
    <source>
        <dbReference type="EMBL" id="MDA0185756.1"/>
    </source>
</evidence>
<feature type="transmembrane region" description="Helical" evidence="1">
    <location>
        <begin position="34"/>
        <end position="53"/>
    </location>
</feature>
<dbReference type="Proteomes" id="UP001147653">
    <property type="component" value="Unassembled WGS sequence"/>
</dbReference>
<keyword evidence="1" id="KW-1133">Transmembrane helix</keyword>
<dbReference type="AlphaFoldDB" id="A0A9X3NLG0"/>
<keyword evidence="1" id="KW-0812">Transmembrane</keyword>
<feature type="transmembrane region" description="Helical" evidence="1">
    <location>
        <begin position="74"/>
        <end position="97"/>
    </location>
</feature>
<organism evidence="2 3">
    <name type="scientific">Solirubrobacter phytolaccae</name>
    <dbReference type="NCBI Taxonomy" id="1404360"/>
    <lineage>
        <taxon>Bacteria</taxon>
        <taxon>Bacillati</taxon>
        <taxon>Actinomycetota</taxon>
        <taxon>Thermoleophilia</taxon>
        <taxon>Solirubrobacterales</taxon>
        <taxon>Solirubrobacteraceae</taxon>
        <taxon>Solirubrobacter</taxon>
    </lineage>
</organism>
<evidence type="ECO:0000313" key="3">
    <source>
        <dbReference type="Proteomes" id="UP001147653"/>
    </source>
</evidence>
<evidence type="ECO:0000256" key="1">
    <source>
        <dbReference type="SAM" id="Phobius"/>
    </source>
</evidence>
<accession>A0A9X3NLG0</accession>
<dbReference type="RefSeq" id="WP_270030276.1">
    <property type="nucleotide sequence ID" value="NZ_JAPDDP010000142.1"/>
</dbReference>
<proteinExistence type="predicted"/>
<protein>
    <recommendedName>
        <fullName evidence="4">AzlD domain-containing protein</fullName>
    </recommendedName>
</protein>
<evidence type="ECO:0008006" key="4">
    <source>
        <dbReference type="Google" id="ProtNLM"/>
    </source>
</evidence>
<gene>
    <name evidence="2" type="ORF">OJ997_35960</name>
</gene>
<reference evidence="2" key="1">
    <citation type="submission" date="2022-10" db="EMBL/GenBank/DDBJ databases">
        <title>The WGS of Solirubrobacter phytolaccae KCTC 29190.</title>
        <authorList>
            <person name="Jiang Z."/>
        </authorList>
    </citation>
    <scope>NUCLEOTIDE SEQUENCE</scope>
    <source>
        <strain evidence="2">KCTC 29190</strain>
    </source>
</reference>
<name>A0A9X3NLG0_9ACTN</name>